<feature type="domain" description="AMP-dependent synthetase/ligase" evidence="3">
    <location>
        <begin position="1"/>
        <end position="291"/>
    </location>
</feature>
<feature type="non-terminal residue" evidence="4">
    <location>
        <position position="1"/>
    </location>
</feature>
<sequence length="294" mass="32278">SWTYRELDDAGNKIACLLKSQSVKPGSLIAACFDKCPEASFAFLGILKAGCGFLALDYAAPVARNAFVIEDSRASLVLSKEKQSTEFRTHVAIPIIDLDTYDLERFPATDLGGLQKTKPSDTCYCLYTSGSTGKPKGCEITHKNAVQAILAFTRLFAGHWDLNSSRWLQFASFHFDVSVLEQYWSWSVGICLVSVPRDVVLEDLAGTIRKLEITHIDLTPSLARVLEPDDVPSLCRGVFITGGEQLSQEIIDAWGPKAVIYNGYGPTETTIGITMYPRVPSNGKPSNIGRQFDN</sequence>
<evidence type="ECO:0000259" key="3">
    <source>
        <dbReference type="Pfam" id="PF00501"/>
    </source>
</evidence>
<dbReference type="Pfam" id="PF00501">
    <property type="entry name" value="AMP-binding"/>
    <property type="match status" value="1"/>
</dbReference>
<dbReference type="PANTHER" id="PTHR45527:SF1">
    <property type="entry name" value="FATTY ACID SYNTHASE"/>
    <property type="match status" value="1"/>
</dbReference>
<protein>
    <submittedName>
        <fullName evidence="4">Non-ribosomal peptide synthetase nps2</fullName>
    </submittedName>
</protein>
<dbReference type="PANTHER" id="PTHR45527">
    <property type="entry name" value="NONRIBOSOMAL PEPTIDE SYNTHETASE"/>
    <property type="match status" value="1"/>
</dbReference>
<dbReference type="Proteomes" id="UP001357485">
    <property type="component" value="Unassembled WGS sequence"/>
</dbReference>
<keyword evidence="1" id="KW-0596">Phosphopantetheine</keyword>
<evidence type="ECO:0000256" key="2">
    <source>
        <dbReference type="ARBA" id="ARBA00022553"/>
    </source>
</evidence>
<name>A0ABR0LMF5_9PEZI</name>
<organism evidence="4 5">
    <name type="scientific">Cryomyces antarcticus</name>
    <dbReference type="NCBI Taxonomy" id="329879"/>
    <lineage>
        <taxon>Eukaryota</taxon>
        <taxon>Fungi</taxon>
        <taxon>Dikarya</taxon>
        <taxon>Ascomycota</taxon>
        <taxon>Pezizomycotina</taxon>
        <taxon>Dothideomycetes</taxon>
        <taxon>Dothideomycetes incertae sedis</taxon>
        <taxon>Cryomyces</taxon>
    </lineage>
</organism>
<dbReference type="Gene3D" id="3.40.50.12780">
    <property type="entry name" value="N-terminal domain of ligase-like"/>
    <property type="match status" value="1"/>
</dbReference>
<comment type="caution">
    <text evidence="4">The sequence shown here is derived from an EMBL/GenBank/DDBJ whole genome shotgun (WGS) entry which is preliminary data.</text>
</comment>
<dbReference type="InterPro" id="IPR042099">
    <property type="entry name" value="ANL_N_sf"/>
</dbReference>
<accession>A0ABR0LMF5</accession>
<gene>
    <name evidence="4" type="primary">NPS2_1</name>
    <name evidence="4" type="ORF">LTR16_007264</name>
</gene>
<dbReference type="SUPFAM" id="SSF56801">
    <property type="entry name" value="Acetyl-CoA synthetase-like"/>
    <property type="match status" value="1"/>
</dbReference>
<proteinExistence type="predicted"/>
<evidence type="ECO:0000256" key="1">
    <source>
        <dbReference type="ARBA" id="ARBA00022450"/>
    </source>
</evidence>
<reference evidence="4 5" key="1">
    <citation type="submission" date="2023-08" db="EMBL/GenBank/DDBJ databases">
        <title>Black Yeasts Isolated from many extreme environments.</title>
        <authorList>
            <person name="Coleine C."/>
            <person name="Stajich J.E."/>
            <person name="Selbmann L."/>
        </authorList>
    </citation>
    <scope>NUCLEOTIDE SEQUENCE [LARGE SCALE GENOMIC DNA]</scope>
    <source>
        <strain evidence="4 5">CCFEE 536</strain>
    </source>
</reference>
<evidence type="ECO:0000313" key="5">
    <source>
        <dbReference type="Proteomes" id="UP001357485"/>
    </source>
</evidence>
<keyword evidence="5" id="KW-1185">Reference proteome</keyword>
<evidence type="ECO:0000313" key="4">
    <source>
        <dbReference type="EMBL" id="KAK5193650.1"/>
    </source>
</evidence>
<keyword evidence="2" id="KW-0597">Phosphoprotein</keyword>
<dbReference type="EMBL" id="JAVRRA010017930">
    <property type="protein sequence ID" value="KAK5193650.1"/>
    <property type="molecule type" value="Genomic_DNA"/>
</dbReference>
<feature type="non-terminal residue" evidence="4">
    <location>
        <position position="294"/>
    </location>
</feature>
<dbReference type="InterPro" id="IPR000873">
    <property type="entry name" value="AMP-dep_synth/lig_dom"/>
</dbReference>